<dbReference type="SUPFAM" id="SSF53850">
    <property type="entry name" value="Periplasmic binding protein-like II"/>
    <property type="match status" value="1"/>
</dbReference>
<accession>A0A1Q2M4P9</accession>
<reference evidence="3" key="1">
    <citation type="submission" date="2017-02" db="EMBL/GenBank/DDBJ databases">
        <title>Genome of Microbulbifer agarilyticus GP101.</title>
        <authorList>
            <person name="Jung J."/>
            <person name="Bae S.S."/>
            <person name="Baek K."/>
        </authorList>
    </citation>
    <scope>NUCLEOTIDE SEQUENCE [LARGE SCALE GENOMIC DNA]</scope>
    <source>
        <strain evidence="3">GP101</strain>
    </source>
</reference>
<dbReference type="InterPro" id="IPR006059">
    <property type="entry name" value="SBP"/>
</dbReference>
<sequence>MSSSTSNSSPEQIVLRGMTWNHTRGFTPMVAAAQRFEELNPHVTIEWDKRSLQAFADHPIDDLAGRYDLLVIDHPWTGFAAREKVILPLDDYLPAAFLQDQADNAVGQSHNSYNYDGQQWALALDAATPVASLRPDLLQQKGLDEPKTWEDLMALAEQGLVAVPSIPQDTLMNFYMLCSAMGEDPCVGEEEVVSSAVGLEALGMLKALSDNLDRRCFDWNPIKVYEAMTLSDDFAYCPFAYGYANYAQPGYARKRLAFRDTVTAGPKAEHLKTTLGGTGLAISAQTKHAEVAAQFVEFAGNPDFQGSFYIQYGGQPGHRAAWQAEPANQLTNDYFANTLPTLDRAFLRPRYHGHMFFQDNSGAPIRNYLMHGGDANALLAQLNALYVKSRQG</sequence>
<comment type="similarity">
    <text evidence="2">Belongs to the bacterial solute-binding protein 1 family.</text>
</comment>
<protein>
    <submittedName>
        <fullName evidence="3">ABC transporter substrate-binding protein</fullName>
    </submittedName>
</protein>
<dbReference type="InterPro" id="IPR050490">
    <property type="entry name" value="Bact_solute-bd_prot1"/>
</dbReference>
<proteinExistence type="inferred from homology"/>
<dbReference type="eggNOG" id="COG1653">
    <property type="taxonomic scope" value="Bacteria"/>
</dbReference>
<dbReference type="Pfam" id="PF13416">
    <property type="entry name" value="SBP_bac_8"/>
    <property type="match status" value="1"/>
</dbReference>
<dbReference type="OrthoDB" id="9811622at2"/>
<dbReference type="EMBL" id="CP019650">
    <property type="protein sequence ID" value="AQQ67237.1"/>
    <property type="molecule type" value="Genomic_DNA"/>
</dbReference>
<dbReference type="Gene3D" id="3.40.190.10">
    <property type="entry name" value="Periplasmic binding protein-like II"/>
    <property type="match status" value="1"/>
</dbReference>
<dbReference type="GO" id="GO:0042597">
    <property type="term" value="C:periplasmic space"/>
    <property type="evidence" value="ECO:0007669"/>
    <property type="project" value="UniProtKB-SubCell"/>
</dbReference>
<dbReference type="STRING" id="260552.Mag101_05990"/>
<dbReference type="PANTHER" id="PTHR43649">
    <property type="entry name" value="ARABINOSE-BINDING PROTEIN-RELATED"/>
    <property type="match status" value="1"/>
</dbReference>
<dbReference type="RefSeq" id="WP_077402149.1">
    <property type="nucleotide sequence ID" value="NZ_CP019650.1"/>
</dbReference>
<dbReference type="PANTHER" id="PTHR43649:SF12">
    <property type="entry name" value="DIACETYLCHITOBIOSE BINDING PROTEIN DASA"/>
    <property type="match status" value="1"/>
</dbReference>
<dbReference type="AlphaFoldDB" id="A0A1Q2M4P9"/>
<gene>
    <name evidence="3" type="ORF">Mag101_05990</name>
</gene>
<dbReference type="Proteomes" id="UP000188219">
    <property type="component" value="Chromosome"/>
</dbReference>
<name>A0A1Q2M4P9_9GAMM</name>
<dbReference type="KEGG" id="maga:Mag101_05990"/>
<evidence type="ECO:0000256" key="1">
    <source>
        <dbReference type="ARBA" id="ARBA00004418"/>
    </source>
</evidence>
<comment type="subcellular location">
    <subcellularLocation>
        <location evidence="1">Periplasm</location>
    </subcellularLocation>
</comment>
<evidence type="ECO:0000313" key="4">
    <source>
        <dbReference type="Proteomes" id="UP000188219"/>
    </source>
</evidence>
<organism evidence="3 4">
    <name type="scientific">Microbulbifer agarilyticus</name>
    <dbReference type="NCBI Taxonomy" id="260552"/>
    <lineage>
        <taxon>Bacteria</taxon>
        <taxon>Pseudomonadati</taxon>
        <taxon>Pseudomonadota</taxon>
        <taxon>Gammaproteobacteria</taxon>
        <taxon>Cellvibrionales</taxon>
        <taxon>Microbulbiferaceae</taxon>
        <taxon>Microbulbifer</taxon>
    </lineage>
</organism>
<keyword evidence="4" id="KW-1185">Reference proteome</keyword>
<evidence type="ECO:0000313" key="3">
    <source>
        <dbReference type="EMBL" id="AQQ67237.1"/>
    </source>
</evidence>
<evidence type="ECO:0000256" key="2">
    <source>
        <dbReference type="ARBA" id="ARBA00008520"/>
    </source>
</evidence>